<evidence type="ECO:0000313" key="2">
    <source>
        <dbReference type="Proteomes" id="UP001562425"/>
    </source>
</evidence>
<organism evidence="1 2">
    <name type="scientific">Culex pipiens pipiens</name>
    <name type="common">Northern house mosquito</name>
    <dbReference type="NCBI Taxonomy" id="38569"/>
    <lineage>
        <taxon>Eukaryota</taxon>
        <taxon>Metazoa</taxon>
        <taxon>Ecdysozoa</taxon>
        <taxon>Arthropoda</taxon>
        <taxon>Hexapoda</taxon>
        <taxon>Insecta</taxon>
        <taxon>Pterygota</taxon>
        <taxon>Neoptera</taxon>
        <taxon>Endopterygota</taxon>
        <taxon>Diptera</taxon>
        <taxon>Nematocera</taxon>
        <taxon>Culicoidea</taxon>
        <taxon>Culicidae</taxon>
        <taxon>Culicinae</taxon>
        <taxon>Culicini</taxon>
        <taxon>Culex</taxon>
        <taxon>Culex</taxon>
    </lineage>
</organism>
<comment type="caution">
    <text evidence="1">The sequence shown here is derived from an EMBL/GenBank/DDBJ whole genome shotgun (WGS) entry which is preliminary data.</text>
</comment>
<protein>
    <recommendedName>
        <fullName evidence="3">Flightin</fullName>
    </recommendedName>
</protein>
<proteinExistence type="predicted"/>
<dbReference type="Proteomes" id="UP001562425">
    <property type="component" value="Unassembled WGS sequence"/>
</dbReference>
<gene>
    <name evidence="1" type="ORF">pipiens_001135</name>
</gene>
<accession>A0ABD1DRN2</accession>
<sequence length="154" mass="18573">MFGQDRFMSLTFSQNCSANQGAALNTMATAKVVVKDTRGADALDLVDDFNRRKLTLNKHWVRPTFLQYRYMYNYRYNYYDDVIDYLDRRARGAPGEIPRPQYWAERVLRTERKEPKDIETMYNYTNIGLKRDEKRLTYTLSRSPSVRYYLYRIW</sequence>
<name>A0ABD1DRN2_CULPP</name>
<keyword evidence="2" id="KW-1185">Reference proteome</keyword>
<reference evidence="1 2" key="1">
    <citation type="submission" date="2024-05" db="EMBL/GenBank/DDBJ databases">
        <title>Culex pipiens pipiens assembly and annotation.</title>
        <authorList>
            <person name="Alout H."/>
            <person name="Durand T."/>
        </authorList>
    </citation>
    <scope>NUCLEOTIDE SEQUENCE [LARGE SCALE GENOMIC DNA]</scope>
    <source>
        <strain evidence="1">HA-2024</strain>
        <tissue evidence="1">Whole body</tissue>
    </source>
</reference>
<evidence type="ECO:0000313" key="1">
    <source>
        <dbReference type="EMBL" id="KAL1402241.1"/>
    </source>
</evidence>
<dbReference type="EMBL" id="JBEHCU010003341">
    <property type="protein sequence ID" value="KAL1402241.1"/>
    <property type="molecule type" value="Genomic_DNA"/>
</dbReference>
<evidence type="ECO:0008006" key="3">
    <source>
        <dbReference type="Google" id="ProtNLM"/>
    </source>
</evidence>
<dbReference type="AlphaFoldDB" id="A0ABD1DRN2"/>